<name>A0A7Y0EL35_9CLOT</name>
<gene>
    <name evidence="1" type="ORF">HBE96_23075</name>
</gene>
<proteinExistence type="predicted"/>
<dbReference type="RefSeq" id="WP_169300046.1">
    <property type="nucleotide sequence ID" value="NZ_JABBNI010000065.1"/>
</dbReference>
<dbReference type="AlphaFoldDB" id="A0A7Y0EL35"/>
<dbReference type="Proteomes" id="UP000537131">
    <property type="component" value="Unassembled WGS sequence"/>
</dbReference>
<accession>A0A7Y0EL35</accession>
<organism evidence="1 2">
    <name type="scientific">Clostridium muellerianum</name>
    <dbReference type="NCBI Taxonomy" id="2716538"/>
    <lineage>
        <taxon>Bacteria</taxon>
        <taxon>Bacillati</taxon>
        <taxon>Bacillota</taxon>
        <taxon>Clostridia</taxon>
        <taxon>Eubacteriales</taxon>
        <taxon>Clostridiaceae</taxon>
        <taxon>Clostridium</taxon>
    </lineage>
</organism>
<sequence length="74" mass="8332">MLWEELERKKASERQAISGSKNLGLVMDTVPQLEKGSTRDIIANKIKLGAGRTYTRAKIAALKNNIKFIKIFDL</sequence>
<comment type="caution">
    <text evidence="1">The sequence shown here is derived from an EMBL/GenBank/DDBJ whole genome shotgun (WGS) entry which is preliminary data.</text>
</comment>
<protein>
    <submittedName>
        <fullName evidence="1">Uncharacterized protein</fullName>
    </submittedName>
</protein>
<evidence type="ECO:0000313" key="2">
    <source>
        <dbReference type="Proteomes" id="UP000537131"/>
    </source>
</evidence>
<dbReference type="EMBL" id="JABBNI010000065">
    <property type="protein sequence ID" value="NMM65464.1"/>
    <property type="molecule type" value="Genomic_DNA"/>
</dbReference>
<reference evidence="1 2" key="1">
    <citation type="submission" date="2020-04" db="EMBL/GenBank/DDBJ databases">
        <authorList>
            <person name="Doyle D.A."/>
        </authorList>
    </citation>
    <scope>NUCLEOTIDE SEQUENCE [LARGE SCALE GENOMIC DNA]</scope>
    <source>
        <strain evidence="1 2">P21</strain>
    </source>
</reference>
<evidence type="ECO:0000313" key="1">
    <source>
        <dbReference type="EMBL" id="NMM65464.1"/>
    </source>
</evidence>
<reference evidence="1 2" key="2">
    <citation type="submission" date="2020-06" db="EMBL/GenBank/DDBJ databases">
        <title>Complete Genome Sequence of Clostridium muelleri sp. nov. P21T, an Acid-Alcohol Producing Acetogen Isolated from Old Hay.</title>
        <authorList>
            <person name="Duncan K.E."/>
            <person name="Tanner R.S."/>
        </authorList>
    </citation>
    <scope>NUCLEOTIDE SEQUENCE [LARGE SCALE GENOMIC DNA]</scope>
    <source>
        <strain evidence="1 2">P21</strain>
    </source>
</reference>
<keyword evidence="2" id="KW-1185">Reference proteome</keyword>